<protein>
    <submittedName>
        <fullName evidence="1">Uncharacterized protein</fullName>
    </submittedName>
</protein>
<evidence type="ECO:0000313" key="1">
    <source>
        <dbReference type="EMBL" id="KRG27659.1"/>
    </source>
</evidence>
<gene>
    <name evidence="1" type="ORF">APR42_11370</name>
</gene>
<comment type="caution">
    <text evidence="1">The sequence shown here is derived from an EMBL/GenBank/DDBJ whole genome shotgun (WGS) entry which is preliminary data.</text>
</comment>
<accession>A0A0Q9Z471</accession>
<dbReference type="RefSeq" id="WP_013073426.1">
    <property type="nucleotide sequence ID" value="NZ_BMWR01000005.1"/>
</dbReference>
<proteinExistence type="predicted"/>
<dbReference type="AlphaFoldDB" id="A0A0Q9Z471"/>
<organism evidence="1 2">
    <name type="scientific">Salegentibacter mishustinae</name>
    <dbReference type="NCBI Taxonomy" id="270918"/>
    <lineage>
        <taxon>Bacteria</taxon>
        <taxon>Pseudomonadati</taxon>
        <taxon>Bacteroidota</taxon>
        <taxon>Flavobacteriia</taxon>
        <taxon>Flavobacteriales</taxon>
        <taxon>Flavobacteriaceae</taxon>
        <taxon>Salegentibacter</taxon>
    </lineage>
</organism>
<keyword evidence="2" id="KW-1185">Reference proteome</keyword>
<reference evidence="1" key="1">
    <citation type="submission" date="2015-10" db="EMBL/GenBank/DDBJ databases">
        <title>Draft genome sequence of Salegentibacter mishustinae KCTC 12263.</title>
        <authorList>
            <person name="Lin W."/>
            <person name="Zheng Q."/>
        </authorList>
    </citation>
    <scope>NUCLEOTIDE SEQUENCE [LARGE SCALE GENOMIC DNA]</scope>
    <source>
        <strain evidence="1">KCTC 12263</strain>
    </source>
</reference>
<name>A0A0Q9Z471_9FLAO</name>
<sequence length="176" mass="19206">MANHFFGLFYDDNKLLSGMVKISGKNIIITCLIFILGFNMNAQGPPIFTDTPIILGVQGRGVRTFGNITSKENAKAYAQVLIVPYNITSKWQVDAVIPYVSISPDGLDSQSGFGDLKVFTKYQLFQKDDKGEALRSLIKLTETFPTGNSSQMPALGASAFQTTISLVLTHNLPVPL</sequence>
<evidence type="ECO:0000313" key="2">
    <source>
        <dbReference type="Proteomes" id="UP000051643"/>
    </source>
</evidence>
<dbReference type="EMBL" id="LKTP01000035">
    <property type="protein sequence ID" value="KRG27659.1"/>
    <property type="molecule type" value="Genomic_DNA"/>
</dbReference>
<dbReference type="OrthoDB" id="1173916at2"/>
<dbReference type="Proteomes" id="UP000051643">
    <property type="component" value="Unassembled WGS sequence"/>
</dbReference>